<dbReference type="EMBL" id="CP121194">
    <property type="protein sequence ID" value="XBH10780.1"/>
    <property type="molecule type" value="Genomic_DNA"/>
</dbReference>
<dbReference type="SUPFAM" id="SSF52402">
    <property type="entry name" value="Adenine nucleotide alpha hydrolases-like"/>
    <property type="match status" value="1"/>
</dbReference>
<accession>A0AAU7D8N6</accession>
<dbReference type="EMBL" id="CP121195">
    <property type="protein sequence ID" value="XBH14209.1"/>
    <property type="molecule type" value="Genomic_DNA"/>
</dbReference>
<keyword evidence="2" id="KW-0378">Hydrolase</keyword>
<dbReference type="AlphaFoldDB" id="A0AAU7CZS1"/>
<reference evidence="2" key="1">
    <citation type="submission" date="2023-03" db="EMBL/GenBank/DDBJ databases">
        <title>Edaphobacter sp.</title>
        <authorList>
            <person name="Huber K.J."/>
            <person name="Papendorf J."/>
            <person name="Pilke C."/>
            <person name="Bunk B."/>
            <person name="Sproeer C."/>
            <person name="Pester M."/>
        </authorList>
    </citation>
    <scope>NUCLEOTIDE SEQUENCE</scope>
    <source>
        <strain evidence="2">DSM 109919</strain>
        <strain evidence="3">DSM 109920</strain>
    </source>
</reference>
<dbReference type="KEGG" id="epl:P4G45_03370"/>
<dbReference type="RefSeq" id="WP_348268272.1">
    <property type="nucleotide sequence ID" value="NZ_CP121194.1"/>
</dbReference>
<dbReference type="Gene3D" id="3.90.1490.10">
    <property type="entry name" value="putative n-type atp pyrophosphatase, domain 2"/>
    <property type="match status" value="1"/>
</dbReference>
<name>A0AAU7CZS1_9BACT</name>
<proteinExistence type="predicted"/>
<gene>
    <name evidence="2" type="ORF">P4G45_03370</name>
    <name evidence="3" type="ORF">P8936_03335</name>
</gene>
<dbReference type="Pfam" id="PF01902">
    <property type="entry name" value="Diphthami_syn_2"/>
    <property type="match status" value="1"/>
</dbReference>
<dbReference type="InterPro" id="IPR014729">
    <property type="entry name" value="Rossmann-like_a/b/a_fold"/>
</dbReference>
<dbReference type="InterPro" id="IPR002761">
    <property type="entry name" value="Diphthami_syn_dom"/>
</dbReference>
<dbReference type="Gene3D" id="3.40.50.620">
    <property type="entry name" value="HUPs"/>
    <property type="match status" value="1"/>
</dbReference>
<evidence type="ECO:0000259" key="1">
    <source>
        <dbReference type="Pfam" id="PF01902"/>
    </source>
</evidence>
<sequence>MKKILLSWSGGKDSAWALHLLRQTGEFEVGGLLTTVNERFRRVAIHGFREDLLERQAEMAGLPLWKVDLPFPCSNEEYEARMAATCEGAVSEGFVGVAFGDLYLEEIRAYRVAKLAGTGLEPVFPVWGIPTDTLAEEMMAGGLRARLTCVDPRKVPAEFAGREWDASLLAELPDGVDPCGENGEFHSFCWAGPMFSKEIRVEAGERVERDGFVYAELVKWD</sequence>
<organism evidence="2">
    <name type="scientific">Edaphobacter paludis</name>
    <dbReference type="NCBI Taxonomy" id="3035702"/>
    <lineage>
        <taxon>Bacteria</taxon>
        <taxon>Pseudomonadati</taxon>
        <taxon>Acidobacteriota</taxon>
        <taxon>Terriglobia</taxon>
        <taxon>Terriglobales</taxon>
        <taxon>Acidobacteriaceae</taxon>
        <taxon>Edaphobacter</taxon>
    </lineage>
</organism>
<evidence type="ECO:0000313" key="3">
    <source>
        <dbReference type="EMBL" id="XBH14209.1"/>
    </source>
</evidence>
<accession>A0AAU7CZS1</accession>
<feature type="domain" description="Diphthamide synthase" evidence="1">
    <location>
        <begin position="2"/>
        <end position="213"/>
    </location>
</feature>
<protein>
    <submittedName>
        <fullName evidence="2">Adenine nucleotide alpha hydrolase</fullName>
    </submittedName>
</protein>
<dbReference type="GO" id="GO:0016787">
    <property type="term" value="F:hydrolase activity"/>
    <property type="evidence" value="ECO:0007669"/>
    <property type="project" value="UniProtKB-KW"/>
</dbReference>
<evidence type="ECO:0000313" key="2">
    <source>
        <dbReference type="EMBL" id="XBH10780.1"/>
    </source>
</evidence>